<dbReference type="Proteomes" id="UP001057998">
    <property type="component" value="Chromosome 1"/>
</dbReference>
<organism evidence="1 2">
    <name type="scientific">Photobacterium atrarenae</name>
    <dbReference type="NCBI Taxonomy" id="865757"/>
    <lineage>
        <taxon>Bacteria</taxon>
        <taxon>Pseudomonadati</taxon>
        <taxon>Pseudomonadota</taxon>
        <taxon>Gammaproteobacteria</taxon>
        <taxon>Vibrionales</taxon>
        <taxon>Vibrionaceae</taxon>
        <taxon>Photobacterium</taxon>
    </lineage>
</organism>
<evidence type="ECO:0000313" key="1">
    <source>
        <dbReference type="EMBL" id="UTV26982.1"/>
    </source>
</evidence>
<protein>
    <recommendedName>
        <fullName evidence="3">Glycosyltransferase subfamily 4-like N-terminal domain-containing protein</fullName>
    </recommendedName>
</protein>
<reference evidence="1" key="1">
    <citation type="submission" date="2022-07" db="EMBL/GenBank/DDBJ databases">
        <title>Genome sequencing of Photobacterium atrarenae GJH2-4.</title>
        <authorList>
            <person name="Park S.-J."/>
        </authorList>
    </citation>
    <scope>NUCLEOTIDE SEQUENCE</scope>
    <source>
        <strain evidence="1">GJH2-4</strain>
    </source>
</reference>
<evidence type="ECO:0008006" key="3">
    <source>
        <dbReference type="Google" id="ProtNLM"/>
    </source>
</evidence>
<gene>
    <name evidence="1" type="ORF">NNL38_11580</name>
</gene>
<dbReference type="Gene3D" id="3.40.50.2000">
    <property type="entry name" value="Glycogen Phosphorylase B"/>
    <property type="match status" value="1"/>
</dbReference>
<accession>A0ABY5GEE4</accession>
<dbReference type="RefSeq" id="WP_255388193.1">
    <property type="nucleotide sequence ID" value="NZ_CP101508.1"/>
</dbReference>
<dbReference type="SUPFAM" id="SSF53756">
    <property type="entry name" value="UDP-Glycosyltransferase/glycogen phosphorylase"/>
    <property type="match status" value="1"/>
</dbReference>
<name>A0ABY5GEE4_9GAMM</name>
<evidence type="ECO:0000313" key="2">
    <source>
        <dbReference type="Proteomes" id="UP001057998"/>
    </source>
</evidence>
<proteinExistence type="predicted"/>
<sequence>MSKILFVCNFYNDPNKVSSQRTTHLVNSLKDKDLDVEVLVSGEKDSFESGIMTLDEAKTSNTLSFILNFFKYKKKLIELSKKYDLIVLSVPRFSLLYFFSLSLKGKTKILLDLRDQLQLQELNRESRSKIFQPLVKLLNVIDRNLFSRSLKYVNSIVCVGEYSKNHLIANFKKQTERLPVYNVHNGFLINDLKEIKKINNSSSLQSHVLNAALVGTISSFRDSLDLRSDLSVLSKHLVKLNKTINLKHWGRITKDLEKYISSLENVEYQPQGFIGRQELLKQINTCSFSILITSTKLKWEPTTTVFDYILSHNPILMLGGRNNEAYRIINDVNHESFFAEEFPELLQVPSVSVNENIDKYSREYNANLFYEALIETLK</sequence>
<keyword evidence="2" id="KW-1185">Reference proteome</keyword>
<dbReference type="EMBL" id="CP101508">
    <property type="protein sequence ID" value="UTV26982.1"/>
    <property type="molecule type" value="Genomic_DNA"/>
</dbReference>